<feature type="domain" description="Transcription regulator TrmB N-terminal" evidence="2">
    <location>
        <begin position="16"/>
        <end position="82"/>
    </location>
</feature>
<name>N0BKG6_9EURY</name>
<dbReference type="InterPro" id="IPR036388">
    <property type="entry name" value="WH-like_DNA-bd_sf"/>
</dbReference>
<dbReference type="SUPFAM" id="SSF46785">
    <property type="entry name" value="Winged helix' DNA-binding domain"/>
    <property type="match status" value="1"/>
</dbReference>
<proteinExistence type="predicted"/>
<accession>N0BKG6</accession>
<dbReference type="Pfam" id="PF01978">
    <property type="entry name" value="TrmB"/>
    <property type="match status" value="1"/>
</dbReference>
<keyword evidence="4" id="KW-1185">Reference proteome</keyword>
<dbReference type="Gene3D" id="1.10.10.10">
    <property type="entry name" value="Winged helix-like DNA-binding domain superfamily/Winged helix DNA-binding domain"/>
    <property type="match status" value="1"/>
</dbReference>
<feature type="coiled-coil region" evidence="1">
    <location>
        <begin position="83"/>
        <end position="114"/>
    </location>
</feature>
<evidence type="ECO:0000256" key="1">
    <source>
        <dbReference type="SAM" id="Coils"/>
    </source>
</evidence>
<dbReference type="AlphaFoldDB" id="N0BKG6"/>
<evidence type="ECO:0000259" key="2">
    <source>
        <dbReference type="Pfam" id="PF01978"/>
    </source>
</evidence>
<evidence type="ECO:0000313" key="3">
    <source>
        <dbReference type="EMBL" id="AGK60675.1"/>
    </source>
</evidence>
<dbReference type="InterPro" id="IPR002831">
    <property type="entry name" value="Tscrpt_reg_TrmB_N"/>
</dbReference>
<dbReference type="KEGG" id="ast:Asulf_00657"/>
<evidence type="ECO:0000313" key="4">
    <source>
        <dbReference type="Proteomes" id="UP000013307"/>
    </source>
</evidence>
<dbReference type="PANTHER" id="PTHR34293:SF1">
    <property type="entry name" value="HTH-TYPE TRANSCRIPTIONAL REGULATOR TRMBL2"/>
    <property type="match status" value="1"/>
</dbReference>
<dbReference type="InterPro" id="IPR011991">
    <property type="entry name" value="ArsR-like_HTH"/>
</dbReference>
<keyword evidence="1" id="KW-0175">Coiled coil</keyword>
<dbReference type="Proteomes" id="UP000013307">
    <property type="component" value="Chromosome"/>
</dbReference>
<dbReference type="CDD" id="cd09124">
    <property type="entry name" value="PLDc_like_TrmB_middle"/>
    <property type="match status" value="1"/>
</dbReference>
<dbReference type="PANTHER" id="PTHR34293">
    <property type="entry name" value="HTH-TYPE TRANSCRIPTIONAL REGULATOR TRMBL2"/>
    <property type="match status" value="1"/>
</dbReference>
<dbReference type="HOGENOM" id="CLU_1124101_0_0_2"/>
<dbReference type="eggNOG" id="arCOG02038">
    <property type="taxonomic scope" value="Archaea"/>
</dbReference>
<protein>
    <submittedName>
        <fullName evidence="3">Putative transcriptional regulator</fullName>
    </submittedName>
</protein>
<gene>
    <name evidence="3" type="ORF">Asulf_00657</name>
</gene>
<dbReference type="InterPro" id="IPR051797">
    <property type="entry name" value="TrmB-like"/>
</dbReference>
<dbReference type="CDD" id="cd00090">
    <property type="entry name" value="HTH_ARSR"/>
    <property type="match status" value="1"/>
</dbReference>
<dbReference type="InterPro" id="IPR036390">
    <property type="entry name" value="WH_DNA-bd_sf"/>
</dbReference>
<reference evidence="3 4" key="1">
    <citation type="journal article" date="2013" name="Genome Announc.">
        <title>Complete Genome Sequence of the Thermophilic and Facultatively Chemolithoautotrophic Sulfate Reducer Archaeoglobus sulfaticallidus Strain PM70-1T.</title>
        <authorList>
            <person name="Stokke R."/>
            <person name="Hocking W.P."/>
            <person name="Steinsbu B.O."/>
            <person name="Steen I.H."/>
        </authorList>
    </citation>
    <scope>NUCLEOTIDE SEQUENCE [LARGE SCALE GENOMIC DNA]</scope>
    <source>
        <strain evidence="3">PM70-1</strain>
    </source>
</reference>
<organism evidence="3 4">
    <name type="scientific">Archaeoglobus sulfaticallidus PM70-1</name>
    <dbReference type="NCBI Taxonomy" id="387631"/>
    <lineage>
        <taxon>Archaea</taxon>
        <taxon>Methanobacteriati</taxon>
        <taxon>Methanobacteriota</taxon>
        <taxon>Archaeoglobi</taxon>
        <taxon>Archaeoglobales</taxon>
        <taxon>Archaeoglobaceae</taxon>
        <taxon>Archaeoglobus</taxon>
    </lineage>
</organism>
<dbReference type="EMBL" id="CP005290">
    <property type="protein sequence ID" value="AGK60675.1"/>
    <property type="molecule type" value="Genomic_DNA"/>
</dbReference>
<dbReference type="STRING" id="387631.Asulf_00657"/>
<sequence>MPAMEIDIDESFINALRDYGLTAYEARAYYVLLAAGEATAGAVAKLSGVPQQRIYDTLASLERKGFIQARHTNPKRYAALSVRRALTNRIRQLRAEFDAREQELKERIDDLEKRAPKPKAGGSGSHVWVVEGEEAIIARILEMIRSAEKSVKLAGERPLFTLNCKGVFRKYLPEGVKLYALGKFEKVCRDEIRSVGGEIHDVESYCHYLLIVDDSRLLIVYFDDDGIPHGLYTENEGIIRPHVLFFDQIWEMHSESVSKPQKYTFYFKRDLANDPA</sequence>